<protein>
    <submittedName>
        <fullName evidence="1">Uncharacterized protein</fullName>
    </submittedName>
</protein>
<dbReference type="Proteomes" id="UP000182089">
    <property type="component" value="Unassembled WGS sequence"/>
</dbReference>
<evidence type="ECO:0000313" key="2">
    <source>
        <dbReference type="Proteomes" id="UP000182089"/>
    </source>
</evidence>
<gene>
    <name evidence="1" type="ORF">SAMN05216431_11041</name>
</gene>
<reference evidence="1 2" key="1">
    <citation type="submission" date="2016-10" db="EMBL/GenBank/DDBJ databases">
        <authorList>
            <person name="Varghese N."/>
            <person name="Submissions S."/>
        </authorList>
    </citation>
    <scope>NUCLEOTIDE SEQUENCE [LARGE SCALE GENOMIC DNA]</scope>
    <source>
        <strain evidence="1 2">WC1T17</strain>
    </source>
</reference>
<evidence type="ECO:0000313" key="1">
    <source>
        <dbReference type="EMBL" id="SEM84160.1"/>
    </source>
</evidence>
<comment type="caution">
    <text evidence="1">The sequence shown here is derived from an EMBL/GenBank/DDBJ whole genome shotgun (WGS) entry which is preliminary data.</text>
</comment>
<accession>A0ABY1ACR0</accession>
<name>A0ABY1ACR0_9LACO</name>
<proteinExistence type="predicted"/>
<dbReference type="EMBL" id="FOCC01000010">
    <property type="protein sequence ID" value="SEM84160.1"/>
    <property type="molecule type" value="Genomic_DNA"/>
</dbReference>
<sequence length="60" mass="6990">MVLDMANKIHPEYDQVVLLRSFIGPLGAYFVQRFILAPNLPYDEERDLALVEKQVLSVWK</sequence>
<organism evidence="1 2">
    <name type="scientific">Ligilactobacillus ruminis</name>
    <dbReference type="NCBI Taxonomy" id="1623"/>
    <lineage>
        <taxon>Bacteria</taxon>
        <taxon>Bacillati</taxon>
        <taxon>Bacillota</taxon>
        <taxon>Bacilli</taxon>
        <taxon>Lactobacillales</taxon>
        <taxon>Lactobacillaceae</taxon>
        <taxon>Ligilactobacillus</taxon>
    </lineage>
</organism>